<gene>
    <name evidence="7" type="ORF">DSTB1V02_LOCUS11155</name>
</gene>
<proteinExistence type="predicted"/>
<name>A0A7R9ABZ5_9CRUS</name>
<dbReference type="Proteomes" id="UP000677054">
    <property type="component" value="Unassembled WGS sequence"/>
</dbReference>
<feature type="transmembrane region" description="Helical" evidence="6">
    <location>
        <begin position="369"/>
        <end position="389"/>
    </location>
</feature>
<keyword evidence="3" id="KW-1278">Translocase</keyword>
<dbReference type="InterPro" id="IPR036412">
    <property type="entry name" value="HAD-like_sf"/>
</dbReference>
<dbReference type="Gene3D" id="3.40.1110.10">
    <property type="entry name" value="Calcium-transporting ATPase, cytoplasmic domain N"/>
    <property type="match status" value="1"/>
</dbReference>
<dbReference type="EMBL" id="LR903027">
    <property type="protein sequence ID" value="CAD7251388.1"/>
    <property type="molecule type" value="Genomic_DNA"/>
</dbReference>
<evidence type="ECO:0000313" key="8">
    <source>
        <dbReference type="Proteomes" id="UP000677054"/>
    </source>
</evidence>
<dbReference type="SUPFAM" id="SSF56784">
    <property type="entry name" value="HAD-like"/>
    <property type="match status" value="1"/>
</dbReference>
<evidence type="ECO:0000256" key="6">
    <source>
        <dbReference type="SAM" id="Phobius"/>
    </source>
</evidence>
<dbReference type="GO" id="GO:0043682">
    <property type="term" value="F:P-type divalent copper transporter activity"/>
    <property type="evidence" value="ECO:0007669"/>
    <property type="project" value="TreeGrafter"/>
</dbReference>
<dbReference type="GO" id="GO:0060003">
    <property type="term" value="P:copper ion export"/>
    <property type="evidence" value="ECO:0007669"/>
    <property type="project" value="TreeGrafter"/>
</dbReference>
<keyword evidence="8" id="KW-1185">Reference proteome</keyword>
<sequence length="530" mass="58159">MYETGYSHHEVIFQFGFLTAITVLCIACPCALGLATPTAVMVGTGVGAQNGILIKGAQPLENAHKIRAVIFDKTGTITVGTPTLQRITLFVSESVCSLFELIVSVGIAESNSEHPIASAMVTFTKNVIGDFSGQSEDFEAAPGYGLKCQVSSIDGMIERAMASKPMQNFLNRPNRSLHGEKIVVGGHTTYVTHQSIREYEEENSILFDGSYQNSIAYLDGGKASKTYEVLIGNRGWMLKNHVNLYPEVESVMADQEEKGQTVVLCAMNEVLPWHKQKKIETLQEQGYRVAMVGDGVNDSPALAQANVGIAIASGTDVAVEAADIVLIRGVFVYFVQIPYYLFGNLAQNDLLDVIACLDLSKRTVRRIRLNFWFASIYNIIGIPMAAGAFRPLGIVLQPWMGSAAMALSSVSVVCSSLLLRWYQKPTLSTLRTPEYKKALEAHSLAKDLDEISIHRGLEPGFIERPKSPSSTFSRILSLVEGRVTQVAHQRLATEDPDDIDIEVDIDVYEDTSHELEPLHSPEKHHKPTLI</sequence>
<evidence type="ECO:0000256" key="2">
    <source>
        <dbReference type="ARBA" id="ARBA00022692"/>
    </source>
</evidence>
<dbReference type="PRINTS" id="PR00119">
    <property type="entry name" value="CATATPASE"/>
</dbReference>
<dbReference type="PANTHER" id="PTHR43520">
    <property type="entry name" value="ATP7, ISOFORM B"/>
    <property type="match status" value="1"/>
</dbReference>
<evidence type="ECO:0000313" key="7">
    <source>
        <dbReference type="EMBL" id="CAD7251388.1"/>
    </source>
</evidence>
<organism evidence="7">
    <name type="scientific">Darwinula stevensoni</name>
    <dbReference type="NCBI Taxonomy" id="69355"/>
    <lineage>
        <taxon>Eukaryota</taxon>
        <taxon>Metazoa</taxon>
        <taxon>Ecdysozoa</taxon>
        <taxon>Arthropoda</taxon>
        <taxon>Crustacea</taxon>
        <taxon>Oligostraca</taxon>
        <taxon>Ostracoda</taxon>
        <taxon>Podocopa</taxon>
        <taxon>Podocopida</taxon>
        <taxon>Darwinulocopina</taxon>
        <taxon>Darwinuloidea</taxon>
        <taxon>Darwinulidae</taxon>
        <taxon>Darwinula</taxon>
    </lineage>
</organism>
<dbReference type="AlphaFoldDB" id="A0A7R9ABZ5"/>
<feature type="transmembrane region" description="Helical" evidence="6">
    <location>
        <begin position="401"/>
        <end position="422"/>
    </location>
</feature>
<dbReference type="GO" id="GO:0005886">
    <property type="term" value="C:plasma membrane"/>
    <property type="evidence" value="ECO:0007669"/>
    <property type="project" value="TreeGrafter"/>
</dbReference>
<keyword evidence="4 6" id="KW-1133">Transmembrane helix</keyword>
<evidence type="ECO:0000256" key="4">
    <source>
        <dbReference type="ARBA" id="ARBA00022989"/>
    </source>
</evidence>
<reference evidence="7" key="1">
    <citation type="submission" date="2020-11" db="EMBL/GenBank/DDBJ databases">
        <authorList>
            <person name="Tran Van P."/>
        </authorList>
    </citation>
    <scope>NUCLEOTIDE SEQUENCE</scope>
</reference>
<dbReference type="InterPro" id="IPR023299">
    <property type="entry name" value="ATPase_P-typ_cyto_dom_N"/>
</dbReference>
<accession>A0A7R9ABZ5</accession>
<protein>
    <submittedName>
        <fullName evidence="7">Uncharacterized protein</fullName>
    </submittedName>
</protein>
<dbReference type="InterPro" id="IPR018303">
    <property type="entry name" value="ATPase_P-typ_P_site"/>
</dbReference>
<dbReference type="Pfam" id="PF00702">
    <property type="entry name" value="Hydrolase"/>
    <property type="match status" value="1"/>
</dbReference>
<dbReference type="InterPro" id="IPR023214">
    <property type="entry name" value="HAD_sf"/>
</dbReference>
<dbReference type="GO" id="GO:0015677">
    <property type="term" value="P:copper ion import"/>
    <property type="evidence" value="ECO:0007669"/>
    <property type="project" value="TreeGrafter"/>
</dbReference>
<evidence type="ECO:0000256" key="5">
    <source>
        <dbReference type="ARBA" id="ARBA00023136"/>
    </source>
</evidence>
<dbReference type="GO" id="GO:0000166">
    <property type="term" value="F:nucleotide binding"/>
    <property type="evidence" value="ECO:0007669"/>
    <property type="project" value="InterPro"/>
</dbReference>
<evidence type="ECO:0000256" key="1">
    <source>
        <dbReference type="ARBA" id="ARBA00004370"/>
    </source>
</evidence>
<dbReference type="GO" id="GO:0006878">
    <property type="term" value="P:intracellular copper ion homeostasis"/>
    <property type="evidence" value="ECO:0007669"/>
    <property type="project" value="TreeGrafter"/>
</dbReference>
<keyword evidence="5 6" id="KW-0472">Membrane</keyword>
<dbReference type="GO" id="GO:0005507">
    <property type="term" value="F:copper ion binding"/>
    <property type="evidence" value="ECO:0007669"/>
    <property type="project" value="TreeGrafter"/>
</dbReference>
<comment type="subcellular location">
    <subcellularLocation>
        <location evidence="1">Membrane</location>
    </subcellularLocation>
</comment>
<dbReference type="OrthoDB" id="432719at2759"/>
<evidence type="ECO:0000256" key="3">
    <source>
        <dbReference type="ARBA" id="ARBA00022967"/>
    </source>
</evidence>
<dbReference type="EMBL" id="CAJPEV010003510">
    <property type="protein sequence ID" value="CAG0899915.1"/>
    <property type="molecule type" value="Genomic_DNA"/>
</dbReference>
<feature type="transmembrane region" description="Helical" evidence="6">
    <location>
        <begin position="12"/>
        <end position="35"/>
    </location>
</feature>
<dbReference type="GO" id="GO:0005802">
    <property type="term" value="C:trans-Golgi network"/>
    <property type="evidence" value="ECO:0007669"/>
    <property type="project" value="TreeGrafter"/>
</dbReference>
<dbReference type="Gene3D" id="3.40.50.1000">
    <property type="entry name" value="HAD superfamily/HAD-like"/>
    <property type="match status" value="1"/>
</dbReference>
<dbReference type="PANTHER" id="PTHR43520:SF8">
    <property type="entry name" value="P-TYPE CU(+) TRANSPORTER"/>
    <property type="match status" value="1"/>
</dbReference>
<keyword evidence="2 6" id="KW-0812">Transmembrane</keyword>
<dbReference type="PROSITE" id="PS00154">
    <property type="entry name" value="ATPASE_E1_E2"/>
    <property type="match status" value="1"/>
</dbReference>